<keyword evidence="2" id="KW-1185">Reference proteome</keyword>
<name>A0ACA9RSY2_9GLOM</name>
<organism evidence="1 2">
    <name type="scientific">Racocetra persica</name>
    <dbReference type="NCBI Taxonomy" id="160502"/>
    <lineage>
        <taxon>Eukaryota</taxon>
        <taxon>Fungi</taxon>
        <taxon>Fungi incertae sedis</taxon>
        <taxon>Mucoromycota</taxon>
        <taxon>Glomeromycotina</taxon>
        <taxon>Glomeromycetes</taxon>
        <taxon>Diversisporales</taxon>
        <taxon>Gigasporaceae</taxon>
        <taxon>Racocetra</taxon>
    </lineage>
</organism>
<protein>
    <submittedName>
        <fullName evidence="1">9610_t:CDS:1</fullName>
    </submittedName>
</protein>
<reference evidence="1" key="1">
    <citation type="submission" date="2021-06" db="EMBL/GenBank/DDBJ databases">
        <authorList>
            <person name="Kallberg Y."/>
            <person name="Tangrot J."/>
            <person name="Rosling A."/>
        </authorList>
    </citation>
    <scope>NUCLEOTIDE SEQUENCE</scope>
    <source>
        <strain evidence="1">MA461A</strain>
    </source>
</reference>
<evidence type="ECO:0000313" key="2">
    <source>
        <dbReference type="Proteomes" id="UP000789920"/>
    </source>
</evidence>
<feature type="non-terminal residue" evidence="1">
    <location>
        <position position="1"/>
    </location>
</feature>
<accession>A0ACA9RSY2</accession>
<proteinExistence type="predicted"/>
<evidence type="ECO:0000313" key="1">
    <source>
        <dbReference type="EMBL" id="CAG8808370.1"/>
    </source>
</evidence>
<feature type="non-terminal residue" evidence="1">
    <location>
        <position position="91"/>
    </location>
</feature>
<dbReference type="Proteomes" id="UP000789920">
    <property type="component" value="Unassembled WGS sequence"/>
</dbReference>
<gene>
    <name evidence="1" type="ORF">RPERSI_LOCUS22607</name>
</gene>
<comment type="caution">
    <text evidence="1">The sequence shown here is derived from an EMBL/GenBank/DDBJ whole genome shotgun (WGS) entry which is preliminary data.</text>
</comment>
<dbReference type="EMBL" id="CAJVQC010068759">
    <property type="protein sequence ID" value="CAG8808370.1"/>
    <property type="molecule type" value="Genomic_DNA"/>
</dbReference>
<sequence>PEFSEQLEAYLKFHRIKFFDYSQYSDIKRIGEGGYAVVYSATFDGQTYALKSLNNNLRFEDKEFRQFKREVMCLYTIDNHQNLIKFYGIAR</sequence>